<dbReference type="InterPro" id="IPR036291">
    <property type="entry name" value="NAD(P)-bd_dom_sf"/>
</dbReference>
<dbReference type="SUPFAM" id="SSF51735">
    <property type="entry name" value="NAD(P)-binding Rossmann-fold domains"/>
    <property type="match status" value="1"/>
</dbReference>
<dbReference type="InterPro" id="IPR020904">
    <property type="entry name" value="Sc_DH/Rdtase_CS"/>
</dbReference>
<dbReference type="Pfam" id="PF00106">
    <property type="entry name" value="adh_short"/>
    <property type="match status" value="1"/>
</dbReference>
<dbReference type="SMART" id="SM00822">
    <property type="entry name" value="PKS_KR"/>
    <property type="match status" value="1"/>
</dbReference>
<keyword evidence="2" id="KW-0560">Oxidoreductase</keyword>
<dbReference type="PRINTS" id="PR00081">
    <property type="entry name" value="GDHRDH"/>
</dbReference>
<dbReference type="PANTHER" id="PTHR43115">
    <property type="entry name" value="DEHYDROGENASE/REDUCTASE SDR FAMILY MEMBER 11"/>
    <property type="match status" value="1"/>
</dbReference>
<proteinExistence type="inferred from homology"/>
<dbReference type="PANTHER" id="PTHR43115:SF4">
    <property type="entry name" value="DEHYDROGENASE_REDUCTASE SDR FAMILY MEMBER 11"/>
    <property type="match status" value="1"/>
</dbReference>
<evidence type="ECO:0000313" key="5">
    <source>
        <dbReference type="EMBL" id="MBA9028918.1"/>
    </source>
</evidence>
<dbReference type="EMBL" id="JACJHX010000021">
    <property type="protein sequence ID" value="MBA9028918.1"/>
    <property type="molecule type" value="Genomic_DNA"/>
</dbReference>
<evidence type="ECO:0000256" key="3">
    <source>
        <dbReference type="RuleBase" id="RU000363"/>
    </source>
</evidence>
<feature type="domain" description="Ketoreductase" evidence="4">
    <location>
        <begin position="3"/>
        <end position="189"/>
    </location>
</feature>
<dbReference type="PROSITE" id="PS00061">
    <property type="entry name" value="ADH_SHORT"/>
    <property type="match status" value="1"/>
</dbReference>
<name>A0ABR6CW53_9BACI</name>
<evidence type="ECO:0000259" key="4">
    <source>
        <dbReference type="SMART" id="SM00822"/>
    </source>
</evidence>
<organism evidence="5 6">
    <name type="scientific">Peribacillus huizhouensis</name>
    <dbReference type="NCBI Taxonomy" id="1501239"/>
    <lineage>
        <taxon>Bacteria</taxon>
        <taxon>Bacillati</taxon>
        <taxon>Bacillota</taxon>
        <taxon>Bacilli</taxon>
        <taxon>Bacillales</taxon>
        <taxon>Bacillaceae</taxon>
        <taxon>Peribacillus</taxon>
    </lineage>
</organism>
<gene>
    <name evidence="5" type="ORF">HNP81_004240</name>
</gene>
<evidence type="ECO:0000256" key="2">
    <source>
        <dbReference type="ARBA" id="ARBA00023002"/>
    </source>
</evidence>
<protein>
    <submittedName>
        <fullName evidence="5">NADP-dependent 3-hydroxy acid dehydrogenase YdfG</fullName>
    </submittedName>
</protein>
<dbReference type="InterPro" id="IPR057326">
    <property type="entry name" value="KR_dom"/>
</dbReference>
<accession>A0ABR6CW53</accession>
<reference evidence="5 6" key="1">
    <citation type="submission" date="2020-08" db="EMBL/GenBank/DDBJ databases">
        <title>Genomic Encyclopedia of Type Strains, Phase IV (KMG-IV): sequencing the most valuable type-strain genomes for metagenomic binning, comparative biology and taxonomic classification.</title>
        <authorList>
            <person name="Goeker M."/>
        </authorList>
    </citation>
    <scope>NUCLEOTIDE SEQUENCE [LARGE SCALE GENOMIC DNA]</scope>
    <source>
        <strain evidence="5 6">DSM 105481</strain>
    </source>
</reference>
<comment type="caution">
    <text evidence="5">The sequence shown here is derived from an EMBL/GenBank/DDBJ whole genome shotgun (WGS) entry which is preliminary data.</text>
</comment>
<evidence type="ECO:0000256" key="1">
    <source>
        <dbReference type="ARBA" id="ARBA00006484"/>
    </source>
</evidence>
<dbReference type="Proteomes" id="UP000626697">
    <property type="component" value="Unassembled WGS sequence"/>
</dbReference>
<dbReference type="InterPro" id="IPR002347">
    <property type="entry name" value="SDR_fam"/>
</dbReference>
<evidence type="ECO:0000313" key="6">
    <source>
        <dbReference type="Proteomes" id="UP000626697"/>
    </source>
</evidence>
<dbReference type="RefSeq" id="WP_182503840.1">
    <property type="nucleotide sequence ID" value="NZ_JACJHX010000021.1"/>
</dbReference>
<sequence>MSKVIVITGASSGIGEATAKLLASQGNKVVIAARRENHLTKMVEEIKAEGGKAAYKVTDVTKREQVESLVNFVIETYGQIDVWMNNAGIMPSSNFVDYNYEEWEAMIDINIKGVMYGIGAALPKMRERKTGHFINISSIAGHHVWPGGGIYSGTKFAVRAMSEGLRQEEALAGSNIRVTIVSPGAIETELVETISDPKAKAGMQALYDAVQIPASRVADTIAFAINSPEDTCLNEIIIRPTIQLP</sequence>
<keyword evidence="6" id="KW-1185">Reference proteome</keyword>
<comment type="similarity">
    <text evidence="1 3">Belongs to the short-chain dehydrogenases/reductases (SDR) family.</text>
</comment>
<dbReference type="PRINTS" id="PR00080">
    <property type="entry name" value="SDRFAMILY"/>
</dbReference>
<dbReference type="Gene3D" id="3.40.50.720">
    <property type="entry name" value="NAD(P)-binding Rossmann-like Domain"/>
    <property type="match status" value="1"/>
</dbReference>